<dbReference type="Pfam" id="PF10557">
    <property type="entry name" value="Cullin_Nedd8"/>
    <property type="match status" value="1"/>
</dbReference>
<dbReference type="InterPro" id="IPR045093">
    <property type="entry name" value="Cullin"/>
</dbReference>
<evidence type="ECO:0000256" key="5">
    <source>
        <dbReference type="RuleBase" id="RU003829"/>
    </source>
</evidence>
<dbReference type="SUPFAM" id="SSF46785">
    <property type="entry name" value="Winged helix' DNA-binding domain"/>
    <property type="match status" value="1"/>
</dbReference>
<accession>A0A4S4MYK4</accession>
<dbReference type="Proteomes" id="UP000308730">
    <property type="component" value="Unassembled WGS sequence"/>
</dbReference>
<dbReference type="GO" id="GO:0031625">
    <property type="term" value="F:ubiquitin protein ligase binding"/>
    <property type="evidence" value="ECO:0007669"/>
    <property type="project" value="InterPro"/>
</dbReference>
<dbReference type="Pfam" id="PF26557">
    <property type="entry name" value="Cullin_AB"/>
    <property type="match status" value="1"/>
</dbReference>
<dbReference type="InterPro" id="IPR036390">
    <property type="entry name" value="WH_DNA-bd_sf"/>
</dbReference>
<comment type="caution">
    <text evidence="8">The sequence shown here is derived from an EMBL/GenBank/DDBJ whole genome shotgun (WGS) entry which is preliminary data.</text>
</comment>
<evidence type="ECO:0000256" key="2">
    <source>
        <dbReference type="ARBA" id="ARBA00022499"/>
    </source>
</evidence>
<dbReference type="PANTHER" id="PTHR11932">
    <property type="entry name" value="CULLIN"/>
    <property type="match status" value="1"/>
</dbReference>
<dbReference type="InterPro" id="IPR001373">
    <property type="entry name" value="Cullin_N"/>
</dbReference>
<comment type="similarity">
    <text evidence="1 4 5">Belongs to the cullin family.</text>
</comment>
<dbReference type="EMBL" id="SGPM01000043">
    <property type="protein sequence ID" value="THH31569.1"/>
    <property type="molecule type" value="Genomic_DNA"/>
</dbReference>
<name>A0A4S4MYK4_9APHY</name>
<sequence length="785" mass="89683">MSEDIFNLLTFPGSKAFEDYHPTEFSVITESRDTSSGSPPRKTPRLDADLDSASASRSRLVTDDKVGNASVKKVAIRIQLVGPSIQQYSDRHFDTSFATLRRTLRALFTPGDRLPESYERIYAACRVCATYRAEGIYDNLKLEVQRCIGEVARLLQEDARQGVEWVQPFVEKCEWFERQVGLLQSLFAYLDRVYIYALPGSPSIRSLCYDQFALGIFQNAAIVLKLQSGITEWVAYERTLHAAHPQRPSILSLIARLSHHNKYAEIFESTYLSTTAVFYTAESVQKTTELDAQKFLVHCQGRREEEIARAKETMPEVSWVKAREKADKALLDGRLQWLVEEAMEPLMNARSEVDLGRMFKLFGAVGGVQVFLNGWSKHIEAKVKTIVTDKAHDDDMVQNLLAYKHFTDILVSDTFAETIETPPPTTVKKEDDSSSKVLVDLTAPSKQPRQEFAYALSDSFRRGFKQRRNKPAEMLAKHLDKAMRKGQQGRKDEDFEGELDKVLGLYRFTDDKDVFRTFYHKALAKRLLLEKSASDDFEKAMLKKLKEQYDPEFSMGDHMFNDLALSREGMQADLTRYTAFYKLKHQGHKLDWDHALGTATLRARFARGEKELSVSLYQALVLLLFNEEDTEIGFADIKETTGIEDGELRRTLQSLALGKKRVLKKQPMGKDVLDTDVFVFNADFVDAAHRVHINSIQVKETAEETTKTHTLIESDRKHVLDAAIVRLMKAKKEMHNEQLKAATIDAVKNHFVPNVGLIKDRIDELVEQEYLRRHETDMNVFVYVA</sequence>
<gene>
    <name evidence="8" type="ORF">EUX98_g2606</name>
</gene>
<evidence type="ECO:0000256" key="1">
    <source>
        <dbReference type="ARBA" id="ARBA00006019"/>
    </source>
</evidence>
<feature type="domain" description="Cullin family profile" evidence="7">
    <location>
        <begin position="470"/>
        <end position="656"/>
    </location>
</feature>
<dbReference type="Pfam" id="PF00888">
    <property type="entry name" value="Cullin"/>
    <property type="match status" value="1"/>
</dbReference>
<dbReference type="Gene3D" id="1.20.1310.10">
    <property type="entry name" value="Cullin Repeats"/>
    <property type="match status" value="4"/>
</dbReference>
<evidence type="ECO:0000256" key="6">
    <source>
        <dbReference type="SAM" id="MobiDB-lite"/>
    </source>
</evidence>
<feature type="region of interest" description="Disordered" evidence="6">
    <location>
        <begin position="28"/>
        <end position="56"/>
    </location>
</feature>
<dbReference type="GO" id="GO:0006511">
    <property type="term" value="P:ubiquitin-dependent protein catabolic process"/>
    <property type="evidence" value="ECO:0007669"/>
    <property type="project" value="InterPro"/>
</dbReference>
<proteinExistence type="inferred from homology"/>
<dbReference type="SUPFAM" id="SSF74788">
    <property type="entry name" value="Cullin repeat-like"/>
    <property type="match status" value="1"/>
</dbReference>
<feature type="compositionally biased region" description="Polar residues" evidence="6">
    <location>
        <begin position="28"/>
        <end position="38"/>
    </location>
</feature>
<reference evidence="8 9" key="1">
    <citation type="submission" date="2019-02" db="EMBL/GenBank/DDBJ databases">
        <title>Genome sequencing of the rare red list fungi Antrodiella citrinella (Flaviporus citrinellus).</title>
        <authorList>
            <person name="Buettner E."/>
            <person name="Kellner H."/>
        </authorList>
    </citation>
    <scope>NUCLEOTIDE SEQUENCE [LARGE SCALE GENOMIC DNA]</scope>
    <source>
        <strain evidence="8 9">DSM 108506</strain>
    </source>
</reference>
<dbReference type="OrthoDB" id="27073at2759"/>
<dbReference type="SMART" id="SM00884">
    <property type="entry name" value="Cullin_Nedd8"/>
    <property type="match status" value="1"/>
</dbReference>
<dbReference type="InterPro" id="IPR036388">
    <property type="entry name" value="WH-like_DNA-bd_sf"/>
</dbReference>
<dbReference type="Gene3D" id="1.10.10.10">
    <property type="entry name" value="Winged helix-like DNA-binding domain superfamily/Winged helix DNA-binding domain"/>
    <property type="match status" value="2"/>
</dbReference>
<dbReference type="AlphaFoldDB" id="A0A4S4MYK4"/>
<evidence type="ECO:0000313" key="9">
    <source>
        <dbReference type="Proteomes" id="UP000308730"/>
    </source>
</evidence>
<keyword evidence="9" id="KW-1185">Reference proteome</keyword>
<organism evidence="8 9">
    <name type="scientific">Antrodiella citrinella</name>
    <dbReference type="NCBI Taxonomy" id="2447956"/>
    <lineage>
        <taxon>Eukaryota</taxon>
        <taxon>Fungi</taxon>
        <taxon>Dikarya</taxon>
        <taxon>Basidiomycota</taxon>
        <taxon>Agaricomycotina</taxon>
        <taxon>Agaricomycetes</taxon>
        <taxon>Polyporales</taxon>
        <taxon>Steccherinaceae</taxon>
        <taxon>Antrodiella</taxon>
    </lineage>
</organism>
<evidence type="ECO:0000313" key="8">
    <source>
        <dbReference type="EMBL" id="THH31569.1"/>
    </source>
</evidence>
<dbReference type="FunFam" id="1.10.10.10:FF:000014">
    <property type="entry name" value="Cullin 1"/>
    <property type="match status" value="1"/>
</dbReference>
<evidence type="ECO:0000256" key="4">
    <source>
        <dbReference type="PROSITE-ProRule" id="PRU00330"/>
    </source>
</evidence>
<keyword evidence="2" id="KW-1017">Isopeptide bond</keyword>
<dbReference type="SMART" id="SM00182">
    <property type="entry name" value="CULLIN"/>
    <property type="match status" value="1"/>
</dbReference>
<dbReference type="SUPFAM" id="SSF75632">
    <property type="entry name" value="Cullin homology domain"/>
    <property type="match status" value="1"/>
</dbReference>
<dbReference type="InterPro" id="IPR059120">
    <property type="entry name" value="Cullin-like_AB"/>
</dbReference>
<dbReference type="InterPro" id="IPR016159">
    <property type="entry name" value="Cullin_repeat-like_dom_sf"/>
</dbReference>
<dbReference type="InterPro" id="IPR016158">
    <property type="entry name" value="Cullin_homology"/>
</dbReference>
<dbReference type="PROSITE" id="PS50069">
    <property type="entry name" value="CULLIN_2"/>
    <property type="match status" value="1"/>
</dbReference>
<keyword evidence="3" id="KW-0832">Ubl conjugation</keyword>
<protein>
    <recommendedName>
        <fullName evidence="7">Cullin family profile domain-containing protein</fullName>
    </recommendedName>
</protein>
<dbReference type="InterPro" id="IPR019559">
    <property type="entry name" value="Cullin_neddylation_domain"/>
</dbReference>
<evidence type="ECO:0000256" key="3">
    <source>
        <dbReference type="ARBA" id="ARBA00022843"/>
    </source>
</evidence>
<dbReference type="InterPro" id="IPR036317">
    <property type="entry name" value="Cullin_homology_sf"/>
</dbReference>
<evidence type="ECO:0000259" key="7">
    <source>
        <dbReference type="PROSITE" id="PS50069"/>
    </source>
</evidence>